<reference evidence="1" key="1">
    <citation type="journal article" date="2014" name="Int. J. Syst. Evol. Microbiol.">
        <title>Complete genome sequence of Corynebacterium casei LMG S-19264T (=DSM 44701T), isolated from a smear-ripened cheese.</title>
        <authorList>
            <consortium name="US DOE Joint Genome Institute (JGI-PGF)"/>
            <person name="Walter F."/>
            <person name="Albersmeier A."/>
            <person name="Kalinowski J."/>
            <person name="Ruckert C."/>
        </authorList>
    </citation>
    <scope>NUCLEOTIDE SEQUENCE</scope>
    <source>
        <strain evidence="1">JCM 3172</strain>
    </source>
</reference>
<dbReference type="SUPFAM" id="SSF50939">
    <property type="entry name" value="Sialidases"/>
    <property type="match status" value="1"/>
</dbReference>
<dbReference type="Proteomes" id="UP000619486">
    <property type="component" value="Unassembled WGS sequence"/>
</dbReference>
<dbReference type="InterPro" id="IPR036278">
    <property type="entry name" value="Sialidase_sf"/>
</dbReference>
<proteinExistence type="predicted"/>
<evidence type="ECO:0000313" key="1">
    <source>
        <dbReference type="EMBL" id="GGT62925.1"/>
    </source>
</evidence>
<accession>A0A918LWB6</accession>
<reference evidence="1" key="2">
    <citation type="submission" date="2020-09" db="EMBL/GenBank/DDBJ databases">
        <authorList>
            <person name="Sun Q."/>
            <person name="Ohkuma M."/>
        </authorList>
    </citation>
    <scope>NUCLEOTIDE SEQUENCE</scope>
    <source>
        <strain evidence="1">JCM 3172</strain>
    </source>
</reference>
<protein>
    <submittedName>
        <fullName evidence="1">Uncharacterized protein</fullName>
    </submittedName>
</protein>
<organism evidence="1 2">
    <name type="scientific">Streptomyces purpureus</name>
    <dbReference type="NCBI Taxonomy" id="1951"/>
    <lineage>
        <taxon>Bacteria</taxon>
        <taxon>Bacillati</taxon>
        <taxon>Actinomycetota</taxon>
        <taxon>Actinomycetes</taxon>
        <taxon>Kitasatosporales</taxon>
        <taxon>Streptomycetaceae</taxon>
        <taxon>Streptomyces</taxon>
    </lineage>
</organism>
<sequence>MSSVQLLQNVTLDDLATGADTTSATNEPTVARFLDHVLMTGNTFASHSVDGGASWTHLDPFTEFPHAAGGFCCDQIVIHHRGRNLWFRVLQYDTGPGGAPNIVRLAVSTNGTPAPGSWTTYDFAPQDFDSAWQTGTQLDRPDIATSSRHLFMTMNVFRENWLATVVMRIPLADLEAHAALDLEYYTLDANFGQRSSVCLTHGATTDMYMMGAEVGNPVRIFRWPDAPGSAMSQFDISTTLPWTGSLRQGDYISICPNGATNWLRKQHSRPAGWVTGNRVGFMWNALPNATRPQPWIKTLIADTTTMTVVAEPDLWSDIAWAYPAPCPNVNGVVGVSGTVNRSV</sequence>
<dbReference type="EMBL" id="BMQQ01000043">
    <property type="protein sequence ID" value="GGT62925.1"/>
    <property type="molecule type" value="Genomic_DNA"/>
</dbReference>
<dbReference type="AlphaFoldDB" id="A0A918LWB6"/>
<name>A0A918LWB6_9ACTN</name>
<dbReference type="RefSeq" id="WP_189205257.1">
    <property type="nucleotide sequence ID" value="NZ_BMQQ01000043.1"/>
</dbReference>
<keyword evidence="2" id="KW-1185">Reference proteome</keyword>
<comment type="caution">
    <text evidence="1">The sequence shown here is derived from an EMBL/GenBank/DDBJ whole genome shotgun (WGS) entry which is preliminary data.</text>
</comment>
<gene>
    <name evidence="1" type="ORF">GCM10014713_65260</name>
</gene>
<evidence type="ECO:0000313" key="2">
    <source>
        <dbReference type="Proteomes" id="UP000619486"/>
    </source>
</evidence>